<gene>
    <name evidence="2" type="ORF">ACFQGB_03000</name>
</gene>
<feature type="transmembrane region" description="Helical" evidence="1">
    <location>
        <begin position="6"/>
        <end position="39"/>
    </location>
</feature>
<keyword evidence="1" id="KW-0472">Membrane</keyword>
<evidence type="ECO:0000256" key="1">
    <source>
        <dbReference type="SAM" id="Phobius"/>
    </source>
</evidence>
<sequence>MRASTAAIAFGVGLFALPIPGTFVTGAFVILAGVVARYVGS</sequence>
<evidence type="ECO:0000313" key="3">
    <source>
        <dbReference type="Proteomes" id="UP001596395"/>
    </source>
</evidence>
<evidence type="ECO:0000313" key="2">
    <source>
        <dbReference type="EMBL" id="MFC6951822.1"/>
    </source>
</evidence>
<name>A0ABD5VCL2_9EURY</name>
<keyword evidence="1" id="KW-0812">Transmembrane</keyword>
<accession>A0ABD5VCL2</accession>
<dbReference type="EMBL" id="JBHSXN010000001">
    <property type="protein sequence ID" value="MFC6951822.1"/>
    <property type="molecule type" value="Genomic_DNA"/>
</dbReference>
<reference evidence="2 3" key="1">
    <citation type="journal article" date="2019" name="Int. J. Syst. Evol. Microbiol.">
        <title>The Global Catalogue of Microorganisms (GCM) 10K type strain sequencing project: providing services to taxonomists for standard genome sequencing and annotation.</title>
        <authorList>
            <consortium name="The Broad Institute Genomics Platform"/>
            <consortium name="The Broad Institute Genome Sequencing Center for Infectious Disease"/>
            <person name="Wu L."/>
            <person name="Ma J."/>
        </authorList>
    </citation>
    <scope>NUCLEOTIDE SEQUENCE [LARGE SCALE GENOMIC DNA]</scope>
    <source>
        <strain evidence="2 3">GX26</strain>
    </source>
</reference>
<keyword evidence="1" id="KW-1133">Transmembrane helix</keyword>
<dbReference type="AlphaFoldDB" id="A0ABD5VCL2"/>
<proteinExistence type="predicted"/>
<dbReference type="RefSeq" id="WP_336348833.1">
    <property type="nucleotide sequence ID" value="NZ_JAZAQL010000001.1"/>
</dbReference>
<organism evidence="2 3">
    <name type="scientific">Halorubellus litoreus</name>
    <dbReference type="NCBI Taxonomy" id="755308"/>
    <lineage>
        <taxon>Archaea</taxon>
        <taxon>Methanobacteriati</taxon>
        <taxon>Methanobacteriota</taxon>
        <taxon>Stenosarchaea group</taxon>
        <taxon>Halobacteria</taxon>
        <taxon>Halobacteriales</taxon>
        <taxon>Halorubellaceae</taxon>
        <taxon>Halorubellus</taxon>
    </lineage>
</organism>
<dbReference type="Proteomes" id="UP001596395">
    <property type="component" value="Unassembled WGS sequence"/>
</dbReference>
<protein>
    <submittedName>
        <fullName evidence="2">Uncharacterized protein</fullName>
    </submittedName>
</protein>
<keyword evidence="3" id="KW-1185">Reference proteome</keyword>
<comment type="caution">
    <text evidence="2">The sequence shown here is derived from an EMBL/GenBank/DDBJ whole genome shotgun (WGS) entry which is preliminary data.</text>
</comment>